<feature type="compositionally biased region" description="Polar residues" evidence="2">
    <location>
        <begin position="218"/>
        <end position="235"/>
    </location>
</feature>
<feature type="region of interest" description="Disordered" evidence="2">
    <location>
        <begin position="196"/>
        <end position="240"/>
    </location>
</feature>
<comment type="caution">
    <text evidence="3">The sequence shown here is derived from an EMBL/GenBank/DDBJ whole genome shotgun (WGS) entry which is preliminary data.</text>
</comment>
<dbReference type="Proteomes" id="UP001176940">
    <property type="component" value="Unassembled WGS sequence"/>
</dbReference>
<protein>
    <submittedName>
        <fullName evidence="3">Uncharacterized protein</fullName>
    </submittedName>
</protein>
<feature type="compositionally biased region" description="Basic and acidic residues" evidence="2">
    <location>
        <begin position="397"/>
        <end position="410"/>
    </location>
</feature>
<evidence type="ECO:0000256" key="1">
    <source>
        <dbReference type="ARBA" id="ARBA00022553"/>
    </source>
</evidence>
<keyword evidence="1" id="KW-0597">Phosphoprotein</keyword>
<sequence>MQRGDGSTVIRGSWVEPSVIRDSWVEPSIIRDSWVEPSVIRGSWVEPSVIRDSWVEPSVIRGSWVEPSVIRGSWVEPSVIRGSWGWNLPSSGAPGASYKVESRRFIRKPVKVKADALLPNAMNVEKSPMEEKAVHSWSRLSSAGKSAFEEALRVFNPMSKDLTDTEMQLVTFLQGLREEGHQPTILSSKDVYGYNSTTADTPPLPPPTTTAGPKCPAKNTSAQSRSHSKNQTGKLANSRVDISAKLSSKSSTKNSTNLLLTSLKQSDSAKTRGSRVKFPSDVYAGAFPSMKLSVVLEALVPFKTTASSLASFKEQPLVTASKQNAKGKNNKAYQSLIKDPSTLNGVVLNGISGKILKENDACKAFEILNGRFLVHSHPHCNGMSQAKHNAKLQTDGTNREAKLQNGGDRDKKRKLSEVFEGTPVKKRIQITLPSVRRSPFDKDKYNLLKSTVIKIDKRSSDEEVRRKAQQMLRMNLSRFSESSLLYLTRNATEHSAMSCKKRFGRGPSLSYLGHLWQIQRRYIKWLMDNDRTPLCQFMATDDNKVELNFDVVIHWLRGVKKKILKPQRTP</sequence>
<dbReference type="Pfam" id="PF15374">
    <property type="entry name" value="CCDC71L"/>
    <property type="match status" value="1"/>
</dbReference>
<proteinExistence type="predicted"/>
<name>A0ABN9MDD6_9NEOB</name>
<feature type="region of interest" description="Disordered" evidence="2">
    <location>
        <begin position="391"/>
        <end position="411"/>
    </location>
</feature>
<dbReference type="InterPro" id="IPR026695">
    <property type="entry name" value="Ccdc71/71L"/>
</dbReference>
<dbReference type="PANTHER" id="PTHR14484:SF0">
    <property type="entry name" value="COILED-COIL DOMAIN-CONTAINING PROTEIN 71"/>
    <property type="match status" value="1"/>
</dbReference>
<gene>
    <name evidence="3" type="ORF">RIMI_LOCUS18161828</name>
</gene>
<accession>A0ABN9MDD6</accession>
<reference evidence="3" key="1">
    <citation type="submission" date="2023-07" db="EMBL/GenBank/DDBJ databases">
        <authorList>
            <person name="Stuckert A."/>
        </authorList>
    </citation>
    <scope>NUCLEOTIDE SEQUENCE</scope>
</reference>
<evidence type="ECO:0000313" key="4">
    <source>
        <dbReference type="Proteomes" id="UP001176940"/>
    </source>
</evidence>
<keyword evidence="4" id="KW-1185">Reference proteome</keyword>
<evidence type="ECO:0000313" key="3">
    <source>
        <dbReference type="EMBL" id="CAJ0962382.1"/>
    </source>
</evidence>
<organism evidence="3 4">
    <name type="scientific">Ranitomeya imitator</name>
    <name type="common">mimic poison frog</name>
    <dbReference type="NCBI Taxonomy" id="111125"/>
    <lineage>
        <taxon>Eukaryota</taxon>
        <taxon>Metazoa</taxon>
        <taxon>Chordata</taxon>
        <taxon>Craniata</taxon>
        <taxon>Vertebrata</taxon>
        <taxon>Euteleostomi</taxon>
        <taxon>Amphibia</taxon>
        <taxon>Batrachia</taxon>
        <taxon>Anura</taxon>
        <taxon>Neobatrachia</taxon>
        <taxon>Hyloidea</taxon>
        <taxon>Dendrobatidae</taxon>
        <taxon>Dendrobatinae</taxon>
        <taxon>Ranitomeya</taxon>
    </lineage>
</organism>
<evidence type="ECO:0000256" key="2">
    <source>
        <dbReference type="SAM" id="MobiDB-lite"/>
    </source>
</evidence>
<dbReference type="PANTHER" id="PTHR14484">
    <property type="entry name" value="COILED-COIL DOMAIN-CONTAINING PROTEIN 71"/>
    <property type="match status" value="1"/>
</dbReference>
<dbReference type="EMBL" id="CAUEEQ010054692">
    <property type="protein sequence ID" value="CAJ0962382.1"/>
    <property type="molecule type" value="Genomic_DNA"/>
</dbReference>